<dbReference type="AlphaFoldDB" id="A0A366EHI9"/>
<dbReference type="OrthoDB" id="9807026at2"/>
<evidence type="ECO:0000313" key="14">
    <source>
        <dbReference type="EMBL" id="RBP01803.1"/>
    </source>
</evidence>
<comment type="caution">
    <text evidence="14">The sequence shown here is derived from an EMBL/GenBank/DDBJ whole genome shotgun (WGS) entry which is preliminary data.</text>
</comment>
<dbReference type="PRINTS" id="PR01009">
    <property type="entry name" value="FLGMRINGFLIF"/>
</dbReference>
<evidence type="ECO:0000256" key="10">
    <source>
        <dbReference type="SAM" id="MobiDB-lite"/>
    </source>
</evidence>
<dbReference type="RefSeq" id="WP_113866618.1">
    <property type="nucleotide sequence ID" value="NZ_BAABQN010000001.1"/>
</dbReference>
<organism evidence="14 15">
    <name type="scientific">Paraliobacillus ryukyuensis</name>
    <dbReference type="NCBI Taxonomy" id="200904"/>
    <lineage>
        <taxon>Bacteria</taxon>
        <taxon>Bacillati</taxon>
        <taxon>Bacillota</taxon>
        <taxon>Bacilli</taxon>
        <taxon>Bacillales</taxon>
        <taxon>Bacillaceae</taxon>
        <taxon>Paraliobacillus</taxon>
    </lineage>
</organism>
<evidence type="ECO:0000256" key="4">
    <source>
        <dbReference type="ARBA" id="ARBA00022475"/>
    </source>
</evidence>
<evidence type="ECO:0000256" key="11">
    <source>
        <dbReference type="SAM" id="Phobius"/>
    </source>
</evidence>
<dbReference type="Gene3D" id="3.30.300.30">
    <property type="match status" value="1"/>
</dbReference>
<dbReference type="GO" id="GO:0071973">
    <property type="term" value="P:bacterial-type flagellum-dependent cell motility"/>
    <property type="evidence" value="ECO:0007669"/>
    <property type="project" value="InterPro"/>
</dbReference>
<evidence type="ECO:0000256" key="5">
    <source>
        <dbReference type="ARBA" id="ARBA00022692"/>
    </source>
</evidence>
<keyword evidence="7 11" id="KW-0472">Membrane</keyword>
<evidence type="ECO:0000256" key="9">
    <source>
        <dbReference type="PIRNR" id="PIRNR004862"/>
    </source>
</evidence>
<evidence type="ECO:0000256" key="1">
    <source>
        <dbReference type="ARBA" id="ARBA00004117"/>
    </source>
</evidence>
<keyword evidence="15" id="KW-1185">Reference proteome</keyword>
<dbReference type="InterPro" id="IPR013556">
    <property type="entry name" value="Flag_M-ring_C"/>
</dbReference>
<dbReference type="PIRSF" id="PIRSF004862">
    <property type="entry name" value="FliF"/>
    <property type="match status" value="1"/>
</dbReference>
<protein>
    <recommendedName>
        <fullName evidence="9">Flagellar M-ring protein</fullName>
    </recommendedName>
</protein>
<evidence type="ECO:0000259" key="12">
    <source>
        <dbReference type="Pfam" id="PF01514"/>
    </source>
</evidence>
<feature type="transmembrane region" description="Helical" evidence="11">
    <location>
        <begin position="452"/>
        <end position="473"/>
    </location>
</feature>
<feature type="domain" description="Flagellar M-ring C-terminal" evidence="13">
    <location>
        <begin position="257"/>
        <end position="404"/>
    </location>
</feature>
<comment type="function">
    <text evidence="9">The M ring may be actively involved in energy transduction.</text>
</comment>
<evidence type="ECO:0000256" key="7">
    <source>
        <dbReference type="ARBA" id="ARBA00023136"/>
    </source>
</evidence>
<sequence>MKQKLENYKNKLIEYWRGKSTKQKGFLFSMVLLFLIIVIGGTVFFTRSTMVPLYNDLSMQEIGQIKAELDTRGVKYEVKNAGSSILVPSEQADTLLVDLAAQGIPDSGNIDYSFFSKNSSWGMTENEFDVMKLDAMQSELANLISGISGIEDANVMINLPKDQVFVSQEQQTASASVVLTTTPGYQFDAGQIKSLYHLVSKTVPNLPTENIVIMDQNFNYYDQESSTTVASGDAYTTQQNVKKDIERDIQRRVQQMLGTMIGSNKVVASVTADIDFTQENRTENLVEPVDEEAMEGLPVSAETIRETYTGEGAAAADEVGVGDEDVANYPAAENGGNGDYERTQDSINYEFDRITREIVESPYKIRDLGIQIAVDNTKGTLNENGEPELLTAQEQTEVENSIASILNSIISTSIDESYGADINPADKTSIVFQEFNGNQAQGQTPTAPMIPMWVYIVGGVLLLAIIGLIIMLVRRNKQQDEEISEEVTTQQTFEVPDIEEPADTEASIRRKQLEKMATDKPDEFAKLLRSWIAED</sequence>
<evidence type="ECO:0000259" key="13">
    <source>
        <dbReference type="Pfam" id="PF08345"/>
    </source>
</evidence>
<keyword evidence="4" id="KW-1003">Cell membrane</keyword>
<dbReference type="PANTHER" id="PTHR30046:SF0">
    <property type="entry name" value="FLAGELLAR M-RING PROTEIN"/>
    <property type="match status" value="1"/>
</dbReference>
<dbReference type="PANTHER" id="PTHR30046">
    <property type="entry name" value="FLAGELLAR M-RING PROTEIN"/>
    <property type="match status" value="1"/>
</dbReference>
<dbReference type="GO" id="GO:0005886">
    <property type="term" value="C:plasma membrane"/>
    <property type="evidence" value="ECO:0007669"/>
    <property type="project" value="UniProtKB-SubCell"/>
</dbReference>
<keyword evidence="6 11" id="KW-1133">Transmembrane helix</keyword>
<dbReference type="InterPro" id="IPR006182">
    <property type="entry name" value="FliF_N_dom"/>
</dbReference>
<dbReference type="InterPro" id="IPR000067">
    <property type="entry name" value="FlgMring_FliF"/>
</dbReference>
<evidence type="ECO:0000256" key="8">
    <source>
        <dbReference type="ARBA" id="ARBA00023143"/>
    </source>
</evidence>
<feature type="transmembrane region" description="Helical" evidence="11">
    <location>
        <begin position="26"/>
        <end position="45"/>
    </location>
</feature>
<dbReference type="InterPro" id="IPR045851">
    <property type="entry name" value="AMP-bd_C_sf"/>
</dbReference>
<keyword evidence="5 11" id="KW-0812">Transmembrane</keyword>
<dbReference type="GO" id="GO:0003774">
    <property type="term" value="F:cytoskeletal motor activity"/>
    <property type="evidence" value="ECO:0007669"/>
    <property type="project" value="InterPro"/>
</dbReference>
<accession>A0A366EHI9</accession>
<proteinExistence type="inferred from homology"/>
<evidence type="ECO:0000256" key="6">
    <source>
        <dbReference type="ARBA" id="ARBA00022989"/>
    </source>
</evidence>
<dbReference type="NCBIfam" id="TIGR00206">
    <property type="entry name" value="fliF"/>
    <property type="match status" value="1"/>
</dbReference>
<dbReference type="GO" id="GO:0009431">
    <property type="term" value="C:bacterial-type flagellum basal body, MS ring"/>
    <property type="evidence" value="ECO:0007669"/>
    <property type="project" value="InterPro"/>
</dbReference>
<name>A0A366EHI9_9BACI</name>
<reference evidence="14 15" key="1">
    <citation type="submission" date="2018-06" db="EMBL/GenBank/DDBJ databases">
        <title>Genomic Encyclopedia of Type Strains, Phase IV (KMG-IV): sequencing the most valuable type-strain genomes for metagenomic binning, comparative biology and taxonomic classification.</title>
        <authorList>
            <person name="Goeker M."/>
        </authorList>
    </citation>
    <scope>NUCLEOTIDE SEQUENCE [LARGE SCALE GENOMIC DNA]</scope>
    <source>
        <strain evidence="14 15">DSM 15140</strain>
    </source>
</reference>
<feature type="domain" description="Flagellar M-ring N-terminal" evidence="12">
    <location>
        <begin position="46"/>
        <end position="221"/>
    </location>
</feature>
<dbReference type="STRING" id="200904.GCA_900168775_01564"/>
<dbReference type="Pfam" id="PF01514">
    <property type="entry name" value="YscJ_FliF"/>
    <property type="match status" value="1"/>
</dbReference>
<comment type="subcellular location">
    <subcellularLocation>
        <location evidence="1 9">Bacterial flagellum basal body</location>
    </subcellularLocation>
    <subcellularLocation>
        <location evidence="2">Cell membrane</location>
        <topology evidence="2">Multi-pass membrane protein</topology>
    </subcellularLocation>
</comment>
<dbReference type="InterPro" id="IPR043427">
    <property type="entry name" value="YscJ/FliF"/>
</dbReference>
<evidence type="ECO:0000313" key="15">
    <source>
        <dbReference type="Proteomes" id="UP000252254"/>
    </source>
</evidence>
<comment type="similarity">
    <text evidence="3 9">Belongs to the FliF family.</text>
</comment>
<evidence type="ECO:0000256" key="2">
    <source>
        <dbReference type="ARBA" id="ARBA00004651"/>
    </source>
</evidence>
<evidence type="ECO:0000256" key="3">
    <source>
        <dbReference type="ARBA" id="ARBA00007971"/>
    </source>
</evidence>
<feature type="region of interest" description="Disordered" evidence="10">
    <location>
        <begin position="483"/>
        <end position="505"/>
    </location>
</feature>
<gene>
    <name evidence="14" type="ORF">DES48_101547</name>
</gene>
<dbReference type="EMBL" id="QNRI01000001">
    <property type="protein sequence ID" value="RBP01803.1"/>
    <property type="molecule type" value="Genomic_DNA"/>
</dbReference>
<dbReference type="Proteomes" id="UP000252254">
    <property type="component" value="Unassembled WGS sequence"/>
</dbReference>
<keyword evidence="8 9" id="KW-0975">Bacterial flagellum</keyword>
<keyword evidence="14" id="KW-0966">Cell projection</keyword>
<keyword evidence="14" id="KW-0282">Flagellum</keyword>
<keyword evidence="14" id="KW-0969">Cilium</keyword>
<dbReference type="Pfam" id="PF08345">
    <property type="entry name" value="YscJ_FliF_C"/>
    <property type="match status" value="1"/>
</dbReference>